<dbReference type="EMBL" id="GBXM01067877">
    <property type="protein sequence ID" value="JAH40700.1"/>
    <property type="molecule type" value="Transcribed_RNA"/>
</dbReference>
<name>A0A0E9SJ28_ANGAN</name>
<evidence type="ECO:0000313" key="1">
    <source>
        <dbReference type="EMBL" id="JAH40700.1"/>
    </source>
</evidence>
<protein>
    <submittedName>
        <fullName evidence="1">Uncharacterized protein</fullName>
    </submittedName>
</protein>
<accession>A0A0E9SJ28</accession>
<reference evidence="1" key="1">
    <citation type="submission" date="2014-11" db="EMBL/GenBank/DDBJ databases">
        <authorList>
            <person name="Amaro Gonzalez C."/>
        </authorList>
    </citation>
    <scope>NUCLEOTIDE SEQUENCE</scope>
</reference>
<proteinExistence type="predicted"/>
<organism evidence="1">
    <name type="scientific">Anguilla anguilla</name>
    <name type="common">European freshwater eel</name>
    <name type="synonym">Muraena anguilla</name>
    <dbReference type="NCBI Taxonomy" id="7936"/>
    <lineage>
        <taxon>Eukaryota</taxon>
        <taxon>Metazoa</taxon>
        <taxon>Chordata</taxon>
        <taxon>Craniata</taxon>
        <taxon>Vertebrata</taxon>
        <taxon>Euteleostomi</taxon>
        <taxon>Actinopterygii</taxon>
        <taxon>Neopterygii</taxon>
        <taxon>Teleostei</taxon>
        <taxon>Anguilliformes</taxon>
        <taxon>Anguillidae</taxon>
        <taxon>Anguilla</taxon>
    </lineage>
</organism>
<dbReference type="AlphaFoldDB" id="A0A0E9SJ28"/>
<sequence length="54" mass="6313">MPGLALNLCLNRMGHSTALNHSFMIRENAEISKDVFYSGVYYHKAYYTLFWQPL</sequence>
<reference evidence="1" key="2">
    <citation type="journal article" date="2015" name="Fish Shellfish Immunol.">
        <title>Early steps in the European eel (Anguilla anguilla)-Vibrio vulnificus interaction in the gills: Role of the RtxA13 toxin.</title>
        <authorList>
            <person name="Callol A."/>
            <person name="Pajuelo D."/>
            <person name="Ebbesson L."/>
            <person name="Teles M."/>
            <person name="MacKenzie S."/>
            <person name="Amaro C."/>
        </authorList>
    </citation>
    <scope>NUCLEOTIDE SEQUENCE</scope>
</reference>